<sequence length="101" mass="11122">MFSYLIINHFILTTKEGLENSCKTPSDTGSGCKTVAVQKNIQAASYTKTIMANTKKEILALMDKVSKLITSEEAQMNNNTKGIKLNVKHVTQMADSLNPDK</sequence>
<dbReference type="EMBL" id="MN738894">
    <property type="protein sequence ID" value="QHT30257.1"/>
    <property type="molecule type" value="Genomic_DNA"/>
</dbReference>
<name>A0A6C0EMI6_9ZZZZ</name>
<organism evidence="1">
    <name type="scientific">viral metagenome</name>
    <dbReference type="NCBI Taxonomy" id="1070528"/>
    <lineage>
        <taxon>unclassified sequences</taxon>
        <taxon>metagenomes</taxon>
        <taxon>organismal metagenomes</taxon>
    </lineage>
</organism>
<accession>A0A6C0EMI6</accession>
<proteinExistence type="predicted"/>
<reference evidence="1" key="1">
    <citation type="journal article" date="2020" name="Nature">
        <title>Giant virus diversity and host interactions through global metagenomics.</title>
        <authorList>
            <person name="Schulz F."/>
            <person name="Roux S."/>
            <person name="Paez-Espino D."/>
            <person name="Jungbluth S."/>
            <person name="Walsh D.A."/>
            <person name="Denef V.J."/>
            <person name="McMahon K.D."/>
            <person name="Konstantinidis K.T."/>
            <person name="Eloe-Fadrosh E.A."/>
            <person name="Kyrpides N.C."/>
            <person name="Woyke T."/>
        </authorList>
    </citation>
    <scope>NUCLEOTIDE SEQUENCE</scope>
    <source>
        <strain evidence="1">GVMAG-M-3300009149-34</strain>
    </source>
</reference>
<evidence type="ECO:0000313" key="1">
    <source>
        <dbReference type="EMBL" id="QHT30257.1"/>
    </source>
</evidence>
<protein>
    <submittedName>
        <fullName evidence="1">Uncharacterized protein</fullName>
    </submittedName>
</protein>
<dbReference type="AlphaFoldDB" id="A0A6C0EMI6"/>